<dbReference type="EC" id="2.1.1.77" evidence="3"/>
<evidence type="ECO:0000313" key="13">
    <source>
        <dbReference type="Proteomes" id="UP001500063"/>
    </source>
</evidence>
<evidence type="ECO:0000256" key="4">
    <source>
        <dbReference type="ARBA" id="ARBA00013346"/>
    </source>
</evidence>
<evidence type="ECO:0000256" key="3">
    <source>
        <dbReference type="ARBA" id="ARBA00011890"/>
    </source>
</evidence>
<evidence type="ECO:0000256" key="9">
    <source>
        <dbReference type="ARBA" id="ARBA00030757"/>
    </source>
</evidence>
<evidence type="ECO:0000256" key="6">
    <source>
        <dbReference type="ARBA" id="ARBA00022603"/>
    </source>
</evidence>
<keyword evidence="5" id="KW-0963">Cytoplasm</keyword>
<sequence length="296" mass="31653">MVMTAKGLRARCAWEMSRGPRGFADCSWLHQAFLDVPREHFVPDRVWWPAPGDDGRYALIDRNVRPRAWLKAVYLPGVALITQIDDGTVAPTAPAVGAFTSSISSPGVVVELLRHLAPEPGESVLEVGTGTGYTTALLAHRTGAASVTTMEIDPHLANRARDRLRALGTTPGFIVGDGEEGHADGGPYDRIVSTASVRRIPPAWLRQLKPGGVLVAPLDSPYGHDLLVRLVADGRGGATGTAVARVEFMRVRGQRAPRPYAELGWSGEPGAAAWEDLRVTAGQAGQCITHAVVEHT</sequence>
<proteinExistence type="inferred from homology"/>
<organism evidence="12 13">
    <name type="scientific">Streptomyces blastmyceticus</name>
    <dbReference type="NCBI Taxonomy" id="68180"/>
    <lineage>
        <taxon>Bacteria</taxon>
        <taxon>Bacillati</taxon>
        <taxon>Actinomycetota</taxon>
        <taxon>Actinomycetes</taxon>
        <taxon>Kitasatosporales</taxon>
        <taxon>Streptomycetaceae</taxon>
        <taxon>Streptomyces</taxon>
    </lineage>
</organism>
<dbReference type="InterPro" id="IPR000682">
    <property type="entry name" value="PCMT"/>
</dbReference>
<reference evidence="13" key="1">
    <citation type="journal article" date="2019" name="Int. J. Syst. Evol. Microbiol.">
        <title>The Global Catalogue of Microorganisms (GCM) 10K type strain sequencing project: providing services to taxonomists for standard genome sequencing and annotation.</title>
        <authorList>
            <consortium name="The Broad Institute Genomics Platform"/>
            <consortium name="The Broad Institute Genome Sequencing Center for Infectious Disease"/>
            <person name="Wu L."/>
            <person name="Ma J."/>
        </authorList>
    </citation>
    <scope>NUCLEOTIDE SEQUENCE [LARGE SCALE GENOMIC DNA]</scope>
    <source>
        <strain evidence="13">JCM 4565</strain>
    </source>
</reference>
<name>A0ABP3GQ10_9ACTN</name>
<keyword evidence="7" id="KW-0808">Transferase</keyword>
<evidence type="ECO:0000256" key="8">
    <source>
        <dbReference type="ARBA" id="ARBA00022691"/>
    </source>
</evidence>
<dbReference type="SUPFAM" id="SSF53335">
    <property type="entry name" value="S-adenosyl-L-methionine-dependent methyltransferases"/>
    <property type="match status" value="1"/>
</dbReference>
<comment type="similarity">
    <text evidence="2">Belongs to the methyltransferase superfamily. L-isoaspartyl/D-aspartyl protein methyltransferase family.</text>
</comment>
<dbReference type="CDD" id="cd02440">
    <property type="entry name" value="AdoMet_MTases"/>
    <property type="match status" value="1"/>
</dbReference>
<dbReference type="EMBL" id="BAAABW010000015">
    <property type="protein sequence ID" value="GAA0348934.1"/>
    <property type="molecule type" value="Genomic_DNA"/>
</dbReference>
<dbReference type="Proteomes" id="UP001500063">
    <property type="component" value="Unassembled WGS sequence"/>
</dbReference>
<dbReference type="Pfam" id="PF01135">
    <property type="entry name" value="PCMT"/>
    <property type="match status" value="1"/>
</dbReference>
<comment type="caution">
    <text evidence="12">The sequence shown here is derived from an EMBL/GenBank/DDBJ whole genome shotgun (WGS) entry which is preliminary data.</text>
</comment>
<evidence type="ECO:0000256" key="1">
    <source>
        <dbReference type="ARBA" id="ARBA00004496"/>
    </source>
</evidence>
<evidence type="ECO:0000256" key="7">
    <source>
        <dbReference type="ARBA" id="ARBA00022679"/>
    </source>
</evidence>
<dbReference type="PANTHER" id="PTHR11579:SF0">
    <property type="entry name" value="PROTEIN-L-ISOASPARTATE(D-ASPARTATE) O-METHYLTRANSFERASE"/>
    <property type="match status" value="1"/>
</dbReference>
<evidence type="ECO:0000256" key="5">
    <source>
        <dbReference type="ARBA" id="ARBA00022490"/>
    </source>
</evidence>
<evidence type="ECO:0000256" key="11">
    <source>
        <dbReference type="ARBA" id="ARBA00031350"/>
    </source>
</evidence>
<evidence type="ECO:0000256" key="2">
    <source>
        <dbReference type="ARBA" id="ARBA00005369"/>
    </source>
</evidence>
<dbReference type="PANTHER" id="PTHR11579">
    <property type="entry name" value="PROTEIN-L-ISOASPARTATE O-METHYLTRANSFERASE"/>
    <property type="match status" value="1"/>
</dbReference>
<keyword evidence="6" id="KW-0489">Methyltransferase</keyword>
<gene>
    <name evidence="12" type="ORF">GCM10010319_27060</name>
</gene>
<comment type="subcellular location">
    <subcellularLocation>
        <location evidence="1">Cytoplasm</location>
    </subcellularLocation>
</comment>
<evidence type="ECO:0000313" key="12">
    <source>
        <dbReference type="EMBL" id="GAA0348934.1"/>
    </source>
</evidence>
<dbReference type="InterPro" id="IPR029063">
    <property type="entry name" value="SAM-dependent_MTases_sf"/>
</dbReference>
<keyword evidence="8" id="KW-0949">S-adenosyl-L-methionine</keyword>
<dbReference type="Gene3D" id="3.40.50.150">
    <property type="entry name" value="Vaccinia Virus protein VP39"/>
    <property type="match status" value="1"/>
</dbReference>
<protein>
    <recommendedName>
        <fullName evidence="4">Protein-L-isoaspartate O-methyltransferase</fullName>
        <ecNumber evidence="3">2.1.1.77</ecNumber>
    </recommendedName>
    <alternativeName>
        <fullName evidence="11">L-isoaspartyl protein carboxyl methyltransferase</fullName>
    </alternativeName>
    <alternativeName>
        <fullName evidence="9">Protein L-isoaspartyl methyltransferase</fullName>
    </alternativeName>
    <alternativeName>
        <fullName evidence="10">Protein-beta-aspartate methyltransferase</fullName>
    </alternativeName>
</protein>
<accession>A0ABP3GQ10</accession>
<evidence type="ECO:0000256" key="10">
    <source>
        <dbReference type="ARBA" id="ARBA00031323"/>
    </source>
</evidence>
<keyword evidence="13" id="KW-1185">Reference proteome</keyword>